<dbReference type="InterPro" id="IPR012337">
    <property type="entry name" value="RNaseH-like_sf"/>
</dbReference>
<dbReference type="InterPro" id="IPR053392">
    <property type="entry name" value="Transposase_IS30-like"/>
</dbReference>
<evidence type="ECO:0000259" key="2">
    <source>
        <dbReference type="PROSITE" id="PS50994"/>
    </source>
</evidence>
<organism evidence="3 4">
    <name type="scientific">Gordonia cholesterolivorans</name>
    <dbReference type="NCBI Taxonomy" id="559625"/>
    <lineage>
        <taxon>Bacteria</taxon>
        <taxon>Bacillati</taxon>
        <taxon>Actinomycetota</taxon>
        <taxon>Actinomycetes</taxon>
        <taxon>Mycobacteriales</taxon>
        <taxon>Gordoniaceae</taxon>
        <taxon>Gordonia</taxon>
    </lineage>
</organism>
<dbReference type="SUPFAM" id="SSF53098">
    <property type="entry name" value="Ribonuclease H-like"/>
    <property type="match status" value="1"/>
</dbReference>
<dbReference type="InterPro" id="IPR051917">
    <property type="entry name" value="Transposase-Integrase"/>
</dbReference>
<protein>
    <submittedName>
        <fullName evidence="3">IS30-like element ISBlo4 family transposase</fullName>
    </submittedName>
</protein>
<dbReference type="Gene3D" id="3.30.420.10">
    <property type="entry name" value="Ribonuclease H-like superfamily/Ribonuclease H"/>
    <property type="match status" value="1"/>
</dbReference>
<dbReference type="InterPro" id="IPR001584">
    <property type="entry name" value="Integrase_cat-core"/>
</dbReference>
<dbReference type="InterPro" id="IPR025246">
    <property type="entry name" value="IS30-like_HTH"/>
</dbReference>
<dbReference type="EMBL" id="BAAARB010000059">
    <property type="protein sequence ID" value="GAA2395299.1"/>
    <property type="molecule type" value="Genomic_DNA"/>
</dbReference>
<reference evidence="3 4" key="1">
    <citation type="journal article" date="2019" name="Int. J. Syst. Evol. Microbiol.">
        <title>The Global Catalogue of Microorganisms (GCM) 10K type strain sequencing project: providing services to taxonomists for standard genome sequencing and annotation.</title>
        <authorList>
            <consortium name="The Broad Institute Genomics Platform"/>
            <consortium name="The Broad Institute Genome Sequencing Center for Infectious Disease"/>
            <person name="Wu L."/>
            <person name="Ma J."/>
        </authorList>
    </citation>
    <scope>NUCLEOTIDE SEQUENCE [LARGE SCALE GENOMIC DNA]</scope>
    <source>
        <strain evidence="3 4">JCM 16227</strain>
    </source>
</reference>
<dbReference type="PANTHER" id="PTHR10948">
    <property type="entry name" value="TRANSPOSASE"/>
    <property type="match status" value="1"/>
</dbReference>
<dbReference type="PANTHER" id="PTHR10948:SF23">
    <property type="entry name" value="TRANSPOSASE INSI FOR INSERTION SEQUENCE ELEMENT IS30A-RELATED"/>
    <property type="match status" value="1"/>
</dbReference>
<dbReference type="PROSITE" id="PS50994">
    <property type="entry name" value="INTEGRASE"/>
    <property type="match status" value="1"/>
</dbReference>
<comment type="caution">
    <text evidence="3">The sequence shown here is derived from an EMBL/GenBank/DDBJ whole genome shotgun (WGS) entry which is preliminary data.</text>
</comment>
<dbReference type="InterPro" id="IPR036397">
    <property type="entry name" value="RNaseH_sf"/>
</dbReference>
<evidence type="ECO:0000256" key="1">
    <source>
        <dbReference type="ARBA" id="ARBA00023172"/>
    </source>
</evidence>
<evidence type="ECO:0000313" key="3">
    <source>
        <dbReference type="EMBL" id="GAA2395299.1"/>
    </source>
</evidence>
<sequence length="345" mass="38414">MGLGRMMLTVADRTEIAVGRRAGMTVTAIAEQIGRDKSVVSREIKRNATKTGAYQVVHADKHARARRARPQTRAIDADSVLADRVRSDLRRSRTPRQIAGRLKLEAQDPTVDPMTGSPNAQGRRVSHESIYRWIYALPKGELAAQGILLQSKRTARKPRKSVGERSARIVGMVSIDDRPETAADRRVPGWWEGDLIVGKAGQSAAVTLVERTSRYTLILGLPDGKKAPGVADVLIDHLRGLPEFMRQGLTWDQGTEMAEHASVTVAAELPIYFAHPRSPWERPTNENTNGLIREYLPKGTEIPSDQLYLEAIARELNERPRQCLGFYTPREVFERLLKDNVASTS</sequence>
<accession>A0ABN3I5D8</accession>
<gene>
    <name evidence="3" type="ORF">GCM10009855_37690</name>
</gene>
<keyword evidence="1" id="KW-0233">DNA recombination</keyword>
<name>A0ABN3I5D8_9ACTN</name>
<dbReference type="Proteomes" id="UP001501170">
    <property type="component" value="Unassembled WGS sequence"/>
</dbReference>
<feature type="domain" description="Integrase catalytic" evidence="2">
    <location>
        <begin position="175"/>
        <end position="337"/>
    </location>
</feature>
<proteinExistence type="predicted"/>
<dbReference type="Pfam" id="PF13936">
    <property type="entry name" value="HTH_38"/>
    <property type="match status" value="1"/>
</dbReference>
<keyword evidence="4" id="KW-1185">Reference proteome</keyword>
<dbReference type="NCBIfam" id="NF033563">
    <property type="entry name" value="transpos_IS30"/>
    <property type="match status" value="1"/>
</dbReference>
<evidence type="ECO:0000313" key="4">
    <source>
        <dbReference type="Proteomes" id="UP001501170"/>
    </source>
</evidence>